<keyword evidence="3" id="KW-1185">Reference proteome</keyword>
<evidence type="ECO:0000256" key="1">
    <source>
        <dbReference type="SAM" id="MobiDB-lite"/>
    </source>
</evidence>
<feature type="compositionally biased region" description="Gly residues" evidence="1">
    <location>
        <begin position="316"/>
        <end position="326"/>
    </location>
</feature>
<evidence type="ECO:0000313" key="2">
    <source>
        <dbReference type="EMBL" id="KAF2246129.1"/>
    </source>
</evidence>
<accession>A0A6A6I7E4</accession>
<feature type="compositionally biased region" description="Low complexity" evidence="1">
    <location>
        <begin position="1"/>
        <end position="10"/>
    </location>
</feature>
<name>A0A6A6I7E4_9PLEO</name>
<dbReference type="Proteomes" id="UP000800094">
    <property type="component" value="Unassembled WGS sequence"/>
</dbReference>
<gene>
    <name evidence="2" type="ORF">BU26DRAFT_607387</name>
</gene>
<sequence length="499" mass="52500">MADNNNNNKNMAKPEEKDRTSADSPGLTVTSSETPTLPRDPSATATEQAPPQTVRALDSVCELDTLPSTSARASALPRRGGGLSGRGQGREDHPSLLLSLVQDSVPDMGPSNSNSNRNRNRNRTSSGPSAIGNQADQRAQRPLPVTSTGVTGDCDLPPASNTAQLPPMPHTAPAVLPSGRVLDFGSPGDPNPFTLPSPVDAFGFRICPPPSESDYQAHQDSYDSEATETEDRAMRVTRRQPSPDPDRNPFVEMDTFGQRSGPPVADEESVRQLALASDSQYRGGRWQIPERQGRGGRGGRGRGRAFRGRPVSLDLGRGGMPSRGGFGSQGSQINLTYDNPPPGGFGTQSIPHSAGYPPISTRPHPMRPPGVHRFPAAHEPSLSYPRGTFGGWPVLTSPTYPSGVYGVPGAQPGPAFPPGAYGFGGYPLIQHYHPTAAPGAGGRPPMPAEHRVSSHAVAIREPARAAPGLDPSVTGFVPATSATSRATQQPPFESSEGQG</sequence>
<protein>
    <recommendedName>
        <fullName evidence="4">Btz domain-containing protein</fullName>
    </recommendedName>
</protein>
<feature type="region of interest" description="Disordered" evidence="1">
    <location>
        <begin position="1"/>
        <end position="326"/>
    </location>
</feature>
<dbReference type="EMBL" id="ML987199">
    <property type="protein sequence ID" value="KAF2246129.1"/>
    <property type="molecule type" value="Genomic_DNA"/>
</dbReference>
<evidence type="ECO:0000313" key="3">
    <source>
        <dbReference type="Proteomes" id="UP000800094"/>
    </source>
</evidence>
<organism evidence="2 3">
    <name type="scientific">Trematosphaeria pertusa</name>
    <dbReference type="NCBI Taxonomy" id="390896"/>
    <lineage>
        <taxon>Eukaryota</taxon>
        <taxon>Fungi</taxon>
        <taxon>Dikarya</taxon>
        <taxon>Ascomycota</taxon>
        <taxon>Pezizomycotina</taxon>
        <taxon>Dothideomycetes</taxon>
        <taxon>Pleosporomycetidae</taxon>
        <taxon>Pleosporales</taxon>
        <taxon>Massarineae</taxon>
        <taxon>Trematosphaeriaceae</taxon>
        <taxon>Trematosphaeria</taxon>
    </lineage>
</organism>
<reference evidence="2" key="1">
    <citation type="journal article" date="2020" name="Stud. Mycol.">
        <title>101 Dothideomycetes genomes: a test case for predicting lifestyles and emergence of pathogens.</title>
        <authorList>
            <person name="Haridas S."/>
            <person name="Albert R."/>
            <person name="Binder M."/>
            <person name="Bloem J."/>
            <person name="Labutti K."/>
            <person name="Salamov A."/>
            <person name="Andreopoulos B."/>
            <person name="Baker S."/>
            <person name="Barry K."/>
            <person name="Bills G."/>
            <person name="Bluhm B."/>
            <person name="Cannon C."/>
            <person name="Castanera R."/>
            <person name="Culley D."/>
            <person name="Daum C."/>
            <person name="Ezra D."/>
            <person name="Gonzalez J."/>
            <person name="Henrissat B."/>
            <person name="Kuo A."/>
            <person name="Liang C."/>
            <person name="Lipzen A."/>
            <person name="Lutzoni F."/>
            <person name="Magnuson J."/>
            <person name="Mondo S."/>
            <person name="Nolan M."/>
            <person name="Ohm R."/>
            <person name="Pangilinan J."/>
            <person name="Park H.-J."/>
            <person name="Ramirez L."/>
            <person name="Alfaro M."/>
            <person name="Sun H."/>
            <person name="Tritt A."/>
            <person name="Yoshinaga Y."/>
            <person name="Zwiers L.-H."/>
            <person name="Turgeon B."/>
            <person name="Goodwin S."/>
            <person name="Spatafora J."/>
            <person name="Crous P."/>
            <person name="Grigoriev I."/>
        </authorList>
    </citation>
    <scope>NUCLEOTIDE SEQUENCE</scope>
    <source>
        <strain evidence="2">CBS 122368</strain>
    </source>
</reference>
<feature type="compositionally biased region" description="Polar residues" evidence="1">
    <location>
        <begin position="127"/>
        <end position="137"/>
    </location>
</feature>
<feature type="compositionally biased region" description="Basic and acidic residues" evidence="1">
    <location>
        <begin position="12"/>
        <end position="21"/>
    </location>
</feature>
<feature type="region of interest" description="Disordered" evidence="1">
    <location>
        <begin position="460"/>
        <end position="499"/>
    </location>
</feature>
<feature type="compositionally biased region" description="Polar residues" evidence="1">
    <location>
        <begin position="480"/>
        <end position="499"/>
    </location>
</feature>
<evidence type="ECO:0008006" key="4">
    <source>
        <dbReference type="Google" id="ProtNLM"/>
    </source>
</evidence>
<dbReference type="AlphaFoldDB" id="A0A6A6I7E4"/>
<dbReference type="RefSeq" id="XP_033681133.1">
    <property type="nucleotide sequence ID" value="XM_033835747.1"/>
</dbReference>
<dbReference type="GeneID" id="54589077"/>
<feature type="compositionally biased region" description="Basic residues" evidence="1">
    <location>
        <begin position="297"/>
        <end position="307"/>
    </location>
</feature>
<proteinExistence type="predicted"/>